<proteinExistence type="predicted"/>
<name>A0ACD5GTE3_9CYAN</name>
<evidence type="ECO:0000313" key="2">
    <source>
        <dbReference type="Proteomes" id="UP000095472"/>
    </source>
</evidence>
<sequence length="136" mass="15202">MKIWTFSSPTQPPQLQAVMGELAGECPAIGSEGMLASEFPAYPLIVDERLIGVLGIAEQEGFTDAVHHTLSWIANAIAVAIDRWWAREALLSRREGLLFRLASQIRNSLDLNTILNTAVQEIRSLLKIDRCHFLWC</sequence>
<protein>
    <submittedName>
        <fullName evidence="1">Uncharacterized protein</fullName>
    </submittedName>
</protein>
<organism evidence="1 2">
    <name type="scientific">Desertifilum tharense IPPAS B-1220</name>
    <dbReference type="NCBI Taxonomy" id="1781255"/>
    <lineage>
        <taxon>Bacteria</taxon>
        <taxon>Bacillati</taxon>
        <taxon>Cyanobacteriota</taxon>
        <taxon>Cyanophyceae</taxon>
        <taxon>Desertifilales</taxon>
        <taxon>Desertifilaceae</taxon>
        <taxon>Desertifilum</taxon>
    </lineage>
</organism>
<dbReference type="EMBL" id="CP182909">
    <property type="protein sequence ID" value="XPM64205.1"/>
    <property type="molecule type" value="Genomic_DNA"/>
</dbReference>
<keyword evidence="2" id="KW-1185">Reference proteome</keyword>
<reference evidence="1 2" key="1">
    <citation type="journal article" date="2016" name="Genome Announc.">
        <title>Draft Genome Sequence of the Thermotolerant Cyanobacterium Desertifilum sp. IPPAS B-1220.</title>
        <authorList>
            <person name="Mironov K.S."/>
            <person name="Sinetova M.A."/>
            <person name="Bolatkhan K."/>
            <person name="Zayadan B.K."/>
            <person name="Ustinova V.V."/>
            <person name="Kupriyanova E.V."/>
            <person name="Skrypnik A.N."/>
            <person name="Gogoleva N.E."/>
            <person name="Gogolev Y.V."/>
            <person name="Los D.A."/>
        </authorList>
    </citation>
    <scope>NUCLEOTIDE SEQUENCE [LARGE SCALE GENOMIC DNA]</scope>
    <source>
        <strain evidence="1 2">IPPAS B-1220</strain>
    </source>
</reference>
<gene>
    <name evidence="1" type="ORF">BH720_035395</name>
</gene>
<dbReference type="Proteomes" id="UP000095472">
    <property type="component" value="Chromosome"/>
</dbReference>
<evidence type="ECO:0000313" key="1">
    <source>
        <dbReference type="EMBL" id="XPM64205.1"/>
    </source>
</evidence>
<accession>A0ACD5GTE3</accession>